<organism evidence="2 3">
    <name type="scientific">Hebeloma cylindrosporum</name>
    <dbReference type="NCBI Taxonomy" id="76867"/>
    <lineage>
        <taxon>Eukaryota</taxon>
        <taxon>Fungi</taxon>
        <taxon>Dikarya</taxon>
        <taxon>Basidiomycota</taxon>
        <taxon>Agaricomycotina</taxon>
        <taxon>Agaricomycetes</taxon>
        <taxon>Agaricomycetidae</taxon>
        <taxon>Agaricales</taxon>
        <taxon>Agaricineae</taxon>
        <taxon>Hymenogastraceae</taxon>
        <taxon>Hebeloma</taxon>
    </lineage>
</organism>
<dbReference type="OrthoDB" id="3268450at2759"/>
<feature type="transmembrane region" description="Helical" evidence="1">
    <location>
        <begin position="274"/>
        <end position="301"/>
    </location>
</feature>
<keyword evidence="1" id="KW-1133">Transmembrane helix</keyword>
<dbReference type="AlphaFoldDB" id="A0A0C2YI43"/>
<evidence type="ECO:0000313" key="3">
    <source>
        <dbReference type="Proteomes" id="UP000053424"/>
    </source>
</evidence>
<evidence type="ECO:0000256" key="1">
    <source>
        <dbReference type="SAM" id="Phobius"/>
    </source>
</evidence>
<feature type="transmembrane region" description="Helical" evidence="1">
    <location>
        <begin position="396"/>
        <end position="420"/>
    </location>
</feature>
<gene>
    <name evidence="2" type="ORF">M413DRAFT_446112</name>
</gene>
<feature type="transmembrane region" description="Helical" evidence="1">
    <location>
        <begin position="50"/>
        <end position="68"/>
    </location>
</feature>
<keyword evidence="1" id="KW-0472">Membrane</keyword>
<sequence>MSMVNGAPVDSPSGSTIELIDLASAPQSSRPSLRISSAESGLSWHPKLTLYRLLVILSSVGLAAAKTATSYLNLTSASITLEWILGVAVFLFFHVLGAYEETNNPYFSWLFNFDCMEYLWACLRKLVGFNRPYYISDEIDIRHRVEIPPLFTGYRIIVTLVVATIGMSKSALLYGHKPTEATAVECVFGVGVATALYCLGLYEASSLKVYPKLFHVDYSSALYYTSETLIMETIIVFFHLLGILICSGLSYGVYLFTFSPQVAAKLEAMEIIPMLAMSILIGITSSLMVLGAAVTALALLYQLGWRYRASTLAQFIARLHGVRLIPYLHRKYWLPSGSTFLPRPRFFYLKRFIVRQAFKIPLNCFFLYMALMTLMYCVCMSLAMYPAFVGLKAGPWYLLIFSLLYIPFVGSLVAISVFTVRAIYKGVIAYFTEAWNDFSVEVERQGVVEAPLEDV</sequence>
<evidence type="ECO:0000313" key="2">
    <source>
        <dbReference type="EMBL" id="KIM40722.1"/>
    </source>
</evidence>
<dbReference type="HOGENOM" id="CLU_046566_0_0_1"/>
<accession>A0A0C2YI43</accession>
<protein>
    <submittedName>
        <fullName evidence="2">Uncharacterized protein</fullName>
    </submittedName>
</protein>
<reference evidence="2 3" key="1">
    <citation type="submission" date="2014-04" db="EMBL/GenBank/DDBJ databases">
        <authorList>
            <consortium name="DOE Joint Genome Institute"/>
            <person name="Kuo A."/>
            <person name="Gay G."/>
            <person name="Dore J."/>
            <person name="Kohler A."/>
            <person name="Nagy L.G."/>
            <person name="Floudas D."/>
            <person name="Copeland A."/>
            <person name="Barry K.W."/>
            <person name="Cichocki N."/>
            <person name="Veneault-Fourrey C."/>
            <person name="LaButti K."/>
            <person name="Lindquist E.A."/>
            <person name="Lipzen A."/>
            <person name="Lundell T."/>
            <person name="Morin E."/>
            <person name="Murat C."/>
            <person name="Sun H."/>
            <person name="Tunlid A."/>
            <person name="Henrissat B."/>
            <person name="Grigoriev I.V."/>
            <person name="Hibbett D.S."/>
            <person name="Martin F."/>
            <person name="Nordberg H.P."/>
            <person name="Cantor M.N."/>
            <person name="Hua S.X."/>
        </authorList>
    </citation>
    <scope>NUCLEOTIDE SEQUENCE [LARGE SCALE GENOMIC DNA]</scope>
    <source>
        <strain evidence="3">h7</strain>
    </source>
</reference>
<proteinExistence type="predicted"/>
<keyword evidence="3" id="KW-1185">Reference proteome</keyword>
<feature type="transmembrane region" description="Helical" evidence="1">
    <location>
        <begin position="234"/>
        <end position="254"/>
    </location>
</feature>
<feature type="transmembrane region" description="Helical" evidence="1">
    <location>
        <begin position="360"/>
        <end position="384"/>
    </location>
</feature>
<dbReference type="EMBL" id="KN831782">
    <property type="protein sequence ID" value="KIM40722.1"/>
    <property type="molecule type" value="Genomic_DNA"/>
</dbReference>
<feature type="transmembrane region" description="Helical" evidence="1">
    <location>
        <begin position="80"/>
        <end position="99"/>
    </location>
</feature>
<reference evidence="3" key="2">
    <citation type="submission" date="2015-01" db="EMBL/GenBank/DDBJ databases">
        <title>Evolutionary Origins and Diversification of the Mycorrhizal Mutualists.</title>
        <authorList>
            <consortium name="DOE Joint Genome Institute"/>
            <consortium name="Mycorrhizal Genomics Consortium"/>
            <person name="Kohler A."/>
            <person name="Kuo A."/>
            <person name="Nagy L.G."/>
            <person name="Floudas D."/>
            <person name="Copeland A."/>
            <person name="Barry K.W."/>
            <person name="Cichocki N."/>
            <person name="Veneault-Fourrey C."/>
            <person name="LaButti K."/>
            <person name="Lindquist E.A."/>
            <person name="Lipzen A."/>
            <person name="Lundell T."/>
            <person name="Morin E."/>
            <person name="Murat C."/>
            <person name="Riley R."/>
            <person name="Ohm R."/>
            <person name="Sun H."/>
            <person name="Tunlid A."/>
            <person name="Henrissat B."/>
            <person name="Grigoriev I.V."/>
            <person name="Hibbett D.S."/>
            <person name="Martin F."/>
        </authorList>
    </citation>
    <scope>NUCLEOTIDE SEQUENCE [LARGE SCALE GENOMIC DNA]</scope>
    <source>
        <strain evidence="3">h7</strain>
    </source>
</reference>
<name>A0A0C2YI43_HEBCY</name>
<feature type="transmembrane region" description="Helical" evidence="1">
    <location>
        <begin position="152"/>
        <end position="175"/>
    </location>
</feature>
<dbReference type="Proteomes" id="UP000053424">
    <property type="component" value="Unassembled WGS sequence"/>
</dbReference>
<keyword evidence="1" id="KW-0812">Transmembrane</keyword>